<feature type="domain" description="B12-binding" evidence="6">
    <location>
        <begin position="5"/>
        <end position="128"/>
    </location>
</feature>
<keyword evidence="5" id="KW-0170">Cobalt</keyword>
<dbReference type="OrthoDB" id="9788468at2"/>
<evidence type="ECO:0000256" key="2">
    <source>
        <dbReference type="ARBA" id="ARBA00022628"/>
    </source>
</evidence>
<dbReference type="GO" id="GO:0046872">
    <property type="term" value="F:metal ion binding"/>
    <property type="evidence" value="ECO:0007669"/>
    <property type="project" value="UniProtKB-KW"/>
</dbReference>
<comment type="cofactor">
    <cofactor evidence="1">
        <name>adenosylcob(III)alamin</name>
        <dbReference type="ChEBI" id="CHEBI:18408"/>
    </cofactor>
</comment>
<evidence type="ECO:0000313" key="7">
    <source>
        <dbReference type="EMBL" id="PLW84022.1"/>
    </source>
</evidence>
<evidence type="ECO:0000259" key="6">
    <source>
        <dbReference type="PROSITE" id="PS51332"/>
    </source>
</evidence>
<dbReference type="InterPro" id="IPR006158">
    <property type="entry name" value="Cobalamin-bd"/>
</dbReference>
<dbReference type="InterPro" id="IPR036724">
    <property type="entry name" value="Cobalamin-bd_sf"/>
</dbReference>
<dbReference type="PANTHER" id="PTHR48101:SF1">
    <property type="entry name" value="METHYLMALONYL-COA MUTASE, LARGE SUBUNIT"/>
    <property type="match status" value="1"/>
</dbReference>
<proteinExistence type="predicted"/>
<organism evidence="7 8">
    <name type="scientific">Kineobactrum sediminis</name>
    <dbReference type="NCBI Taxonomy" id="1905677"/>
    <lineage>
        <taxon>Bacteria</taxon>
        <taxon>Pseudomonadati</taxon>
        <taxon>Pseudomonadota</taxon>
        <taxon>Gammaproteobacteria</taxon>
        <taxon>Cellvibrionales</taxon>
        <taxon>Halieaceae</taxon>
        <taxon>Kineobactrum</taxon>
    </lineage>
</organism>
<reference evidence="8" key="1">
    <citation type="submission" date="2017-11" db="EMBL/GenBank/DDBJ databases">
        <title>The draft genome sequence of Chromatocurvus sp. F02.</title>
        <authorList>
            <person name="Du Z.-J."/>
            <person name="Chang Y.-Q."/>
        </authorList>
    </citation>
    <scope>NUCLEOTIDE SEQUENCE [LARGE SCALE GENOMIC DNA]</scope>
    <source>
        <strain evidence="8">F02</strain>
    </source>
</reference>
<dbReference type="Gene3D" id="3.40.50.280">
    <property type="entry name" value="Cobalamin-binding domain"/>
    <property type="match status" value="1"/>
</dbReference>
<keyword evidence="2" id="KW-0846">Cobalamin</keyword>
<dbReference type="PANTHER" id="PTHR48101">
    <property type="entry name" value="METHYLMALONYL-COA MUTASE, MITOCHONDRIAL-RELATED"/>
    <property type="match status" value="1"/>
</dbReference>
<dbReference type="InterPro" id="IPR006159">
    <property type="entry name" value="Acid_CoA_mut_C"/>
</dbReference>
<dbReference type="EMBL" id="PKLZ01000001">
    <property type="protein sequence ID" value="PLW84022.1"/>
    <property type="molecule type" value="Genomic_DNA"/>
</dbReference>
<dbReference type="Pfam" id="PF02310">
    <property type="entry name" value="B12-binding"/>
    <property type="match status" value="1"/>
</dbReference>
<dbReference type="SUPFAM" id="SSF52242">
    <property type="entry name" value="Cobalamin (vitamin B12)-binding domain"/>
    <property type="match status" value="1"/>
</dbReference>
<dbReference type="AlphaFoldDB" id="A0A2N5Y6L9"/>
<dbReference type="GO" id="GO:0016853">
    <property type="term" value="F:isomerase activity"/>
    <property type="evidence" value="ECO:0007669"/>
    <property type="project" value="UniProtKB-KW"/>
</dbReference>
<protein>
    <submittedName>
        <fullName evidence="7">Cobalamin-binding protein</fullName>
    </submittedName>
</protein>
<evidence type="ECO:0000256" key="3">
    <source>
        <dbReference type="ARBA" id="ARBA00022723"/>
    </source>
</evidence>
<dbReference type="Proteomes" id="UP000234845">
    <property type="component" value="Unassembled WGS sequence"/>
</dbReference>
<dbReference type="PROSITE" id="PS51332">
    <property type="entry name" value="B12_BINDING"/>
    <property type="match status" value="1"/>
</dbReference>
<sequence>MDTAGKRILMAKTGLDGHWRGPTVVAKALRDAGFEVIMIGMARPEEMVQASVDEDVDLVGLNIGGHIDVAVRAINMVRESRPEVPIFVGGVVPPHAKRKLEALGVEVYPPGSQLPDIVAAARRLTGLA</sequence>
<accession>A0A2N5Y6L9</accession>
<dbReference type="GO" id="GO:0031419">
    <property type="term" value="F:cobalamin binding"/>
    <property type="evidence" value="ECO:0007669"/>
    <property type="project" value="UniProtKB-KW"/>
</dbReference>
<dbReference type="NCBIfam" id="TIGR00640">
    <property type="entry name" value="acid_CoA_mut_C"/>
    <property type="match status" value="1"/>
</dbReference>
<comment type="caution">
    <text evidence="7">The sequence shown here is derived from an EMBL/GenBank/DDBJ whole genome shotgun (WGS) entry which is preliminary data.</text>
</comment>
<keyword evidence="8" id="KW-1185">Reference proteome</keyword>
<evidence type="ECO:0000256" key="1">
    <source>
        <dbReference type="ARBA" id="ARBA00001922"/>
    </source>
</evidence>
<dbReference type="RefSeq" id="WP_101519659.1">
    <property type="nucleotide sequence ID" value="NZ_PKLZ01000001.1"/>
</dbReference>
<evidence type="ECO:0000256" key="4">
    <source>
        <dbReference type="ARBA" id="ARBA00023235"/>
    </source>
</evidence>
<name>A0A2N5Y6L9_9GAMM</name>
<evidence type="ECO:0000256" key="5">
    <source>
        <dbReference type="ARBA" id="ARBA00023285"/>
    </source>
</evidence>
<keyword evidence="4" id="KW-0413">Isomerase</keyword>
<gene>
    <name evidence="7" type="ORF">CWI75_01325</name>
</gene>
<evidence type="ECO:0000313" key="8">
    <source>
        <dbReference type="Proteomes" id="UP000234845"/>
    </source>
</evidence>
<keyword evidence="3" id="KW-0479">Metal-binding</keyword>